<evidence type="ECO:0000256" key="2">
    <source>
        <dbReference type="ARBA" id="ARBA00023136"/>
    </source>
</evidence>
<dbReference type="SUPFAM" id="SSF48726">
    <property type="entry name" value="Immunoglobulin"/>
    <property type="match status" value="1"/>
</dbReference>
<organism evidence="5">
    <name type="scientific">Iconisemion striatum</name>
    <dbReference type="NCBI Taxonomy" id="60296"/>
    <lineage>
        <taxon>Eukaryota</taxon>
        <taxon>Metazoa</taxon>
        <taxon>Chordata</taxon>
        <taxon>Craniata</taxon>
        <taxon>Vertebrata</taxon>
        <taxon>Euteleostomi</taxon>
        <taxon>Actinopterygii</taxon>
        <taxon>Neopterygii</taxon>
        <taxon>Teleostei</taxon>
        <taxon>Neoteleostei</taxon>
        <taxon>Acanthomorphata</taxon>
        <taxon>Ovalentaria</taxon>
        <taxon>Atherinomorphae</taxon>
        <taxon>Cyprinodontiformes</taxon>
        <taxon>Nothobranchiidae</taxon>
        <taxon>Iconisemion</taxon>
    </lineage>
</organism>
<proteinExistence type="predicted"/>
<keyword evidence="2" id="KW-0472">Membrane</keyword>
<dbReference type="GO" id="GO:0016020">
    <property type="term" value="C:membrane"/>
    <property type="evidence" value="ECO:0007669"/>
    <property type="project" value="UniProtKB-SubCell"/>
</dbReference>
<reference evidence="5" key="2">
    <citation type="submission" date="2016-06" db="EMBL/GenBank/DDBJ databases">
        <title>The genome of a short-lived fish provides insights into sex chromosome evolution and the genetic control of aging.</title>
        <authorList>
            <person name="Reichwald K."/>
            <person name="Felder M."/>
            <person name="Petzold A."/>
            <person name="Koch P."/>
            <person name="Groth M."/>
            <person name="Platzer M."/>
        </authorList>
    </citation>
    <scope>NUCLEOTIDE SEQUENCE</scope>
    <source>
        <tissue evidence="5">Brain</tissue>
    </source>
</reference>
<feature type="non-terminal residue" evidence="5">
    <location>
        <position position="1"/>
    </location>
</feature>
<name>A0A1A7WJY3_9TELE</name>
<protein>
    <recommendedName>
        <fullName evidence="4">Butyrophilin subfamily 3 member A2-like Ig-C domain-containing protein</fullName>
    </recommendedName>
</protein>
<sequence length="102" mass="11369">LELFVVAVSEPKLTFVPGADEMMLQCEAECWFPEPQVVFLDDQGSEIEAKRSQRDEDPTGCFTITRNVTLLATSSVTCKVHETHSNQTRMTHLHIPGSCKSS</sequence>
<evidence type="ECO:0000256" key="1">
    <source>
        <dbReference type="ARBA" id="ARBA00004370"/>
    </source>
</evidence>
<dbReference type="Gene3D" id="2.60.40.10">
    <property type="entry name" value="Immunoglobulins"/>
    <property type="match status" value="1"/>
</dbReference>
<dbReference type="EMBL" id="HADW01004887">
    <property type="protein sequence ID" value="SBP06287.1"/>
    <property type="molecule type" value="Transcribed_RNA"/>
</dbReference>
<dbReference type="InterPro" id="IPR053896">
    <property type="entry name" value="BTN3A2-like_Ig-C"/>
</dbReference>
<keyword evidence="3" id="KW-0393">Immunoglobulin domain</keyword>
<dbReference type="Pfam" id="PF22705">
    <property type="entry name" value="C2-set_3"/>
    <property type="match status" value="1"/>
</dbReference>
<accession>A0A1A7WJY3</accession>
<dbReference type="InterPro" id="IPR036179">
    <property type="entry name" value="Ig-like_dom_sf"/>
</dbReference>
<dbReference type="InterPro" id="IPR013783">
    <property type="entry name" value="Ig-like_fold"/>
</dbReference>
<feature type="non-terminal residue" evidence="5">
    <location>
        <position position="102"/>
    </location>
</feature>
<reference evidence="5" key="1">
    <citation type="submission" date="2016-05" db="EMBL/GenBank/DDBJ databases">
        <authorList>
            <person name="Lavstsen T."/>
            <person name="Jespersen J.S."/>
        </authorList>
    </citation>
    <scope>NUCLEOTIDE SEQUENCE</scope>
    <source>
        <tissue evidence="5">Brain</tissue>
    </source>
</reference>
<evidence type="ECO:0000313" key="5">
    <source>
        <dbReference type="EMBL" id="SBP06287.1"/>
    </source>
</evidence>
<evidence type="ECO:0000256" key="3">
    <source>
        <dbReference type="ARBA" id="ARBA00023319"/>
    </source>
</evidence>
<gene>
    <name evidence="5" type="primary">Nfu_g_1_009628</name>
</gene>
<comment type="subcellular location">
    <subcellularLocation>
        <location evidence="1">Membrane</location>
    </subcellularLocation>
</comment>
<dbReference type="AlphaFoldDB" id="A0A1A7WJY3"/>
<evidence type="ECO:0000259" key="4">
    <source>
        <dbReference type="Pfam" id="PF22705"/>
    </source>
</evidence>
<feature type="domain" description="Butyrophilin subfamily 3 member A2-like Ig-C" evidence="4">
    <location>
        <begin position="19"/>
        <end position="89"/>
    </location>
</feature>